<dbReference type="EMBL" id="BDGJ01000211">
    <property type="protein sequence ID" value="GAW94276.1"/>
    <property type="molecule type" value="Genomic_DNA"/>
</dbReference>
<evidence type="ECO:0000313" key="2">
    <source>
        <dbReference type="Proteomes" id="UP000197032"/>
    </source>
</evidence>
<reference evidence="2" key="1">
    <citation type="journal article" date="2017" name="Appl. Environ. Microbiol.">
        <title>Genomic analysis of Calderihabitans maritimus KKC1, a thermophilic hydrogenogenic carboxydotrophic bacterium isolated from marine sediment.</title>
        <authorList>
            <person name="Omae K."/>
            <person name="Yoneda Y."/>
            <person name="Fukuyama Y."/>
            <person name="Yoshida T."/>
            <person name="Sako Y."/>
        </authorList>
    </citation>
    <scope>NUCLEOTIDE SEQUENCE [LARGE SCALE GENOMIC DNA]</scope>
    <source>
        <strain evidence="2">KKC1</strain>
    </source>
</reference>
<accession>A0A1Z5HXL8</accession>
<name>A0A1Z5HXL8_9FIRM</name>
<dbReference type="AlphaFoldDB" id="A0A1Z5HXL8"/>
<evidence type="ECO:0000313" key="1">
    <source>
        <dbReference type="EMBL" id="GAW94276.1"/>
    </source>
</evidence>
<protein>
    <submittedName>
        <fullName evidence="1">Uncharacterized protein</fullName>
    </submittedName>
</protein>
<proteinExistence type="predicted"/>
<keyword evidence="2" id="KW-1185">Reference proteome</keyword>
<dbReference type="Proteomes" id="UP000197032">
    <property type="component" value="Unassembled WGS sequence"/>
</dbReference>
<gene>
    <name evidence="1" type="ORF">KKC1_33860</name>
</gene>
<organism evidence="1 2">
    <name type="scientific">Calderihabitans maritimus</name>
    <dbReference type="NCBI Taxonomy" id="1246530"/>
    <lineage>
        <taxon>Bacteria</taxon>
        <taxon>Bacillati</taxon>
        <taxon>Bacillota</taxon>
        <taxon>Clostridia</taxon>
        <taxon>Neomoorellales</taxon>
        <taxon>Calderihabitantaceae</taxon>
        <taxon>Calderihabitans</taxon>
    </lineage>
</organism>
<sequence length="43" mass="4822">MLNDCENLGKFNSQIHSIGSKYIRAVKAGFFVYPVFINLDGTI</sequence>
<comment type="caution">
    <text evidence="1">The sequence shown here is derived from an EMBL/GenBank/DDBJ whole genome shotgun (WGS) entry which is preliminary data.</text>
</comment>